<feature type="transmembrane region" description="Helical" evidence="1">
    <location>
        <begin position="57"/>
        <end position="74"/>
    </location>
</feature>
<feature type="transmembrane region" description="Helical" evidence="1">
    <location>
        <begin position="30"/>
        <end position="51"/>
    </location>
</feature>
<sequence length="267" mass="27977">MTLMPEFRPTPLRMSFLAELTLSAAILRKAAVALIGLVLLVGLTALVFGIRLDFSPTLGRAFAVVAVGVPFALWRNEALFGRRAFFDRPVSKPVLIATRGAAGLVWVMGGALVLTTACLLLASITGGRFDPPQAPFGIQRALTAVAEPRPWAFLPLLSAAVIAYVAGTALAVGVRFPLRWTLAVLAAICAVWLIAAEMGTAERVTSILTGPFGLDAALTGGWRRTLDAGPDAAMTPGSFVTWAGAVGVWLGLALGLLALAALRHRDP</sequence>
<keyword evidence="1" id="KW-0472">Membrane</keyword>
<organism evidence="2 3">
    <name type="scientific">Brevundimonas nasdae</name>
    <dbReference type="NCBI Taxonomy" id="172043"/>
    <lineage>
        <taxon>Bacteria</taxon>
        <taxon>Pseudomonadati</taxon>
        <taxon>Pseudomonadota</taxon>
        <taxon>Alphaproteobacteria</taxon>
        <taxon>Caulobacterales</taxon>
        <taxon>Caulobacteraceae</taxon>
        <taxon>Brevundimonas</taxon>
    </lineage>
</organism>
<dbReference type="AlphaFoldDB" id="A0A0B4C4E4"/>
<dbReference type="RefSeq" id="WP_039247835.1">
    <property type="nucleotide sequence ID" value="NZ_JWSY01000028.1"/>
</dbReference>
<evidence type="ECO:0000313" key="2">
    <source>
        <dbReference type="EMBL" id="KIC55904.1"/>
    </source>
</evidence>
<feature type="transmembrane region" description="Helical" evidence="1">
    <location>
        <begin position="94"/>
        <end position="122"/>
    </location>
</feature>
<protein>
    <submittedName>
        <fullName evidence="2">Uncharacterized protein</fullName>
    </submittedName>
</protein>
<comment type="caution">
    <text evidence="2">The sequence shown here is derived from an EMBL/GenBank/DDBJ whole genome shotgun (WGS) entry which is preliminary data.</text>
</comment>
<evidence type="ECO:0000256" key="1">
    <source>
        <dbReference type="SAM" id="Phobius"/>
    </source>
</evidence>
<feature type="transmembrane region" description="Helical" evidence="1">
    <location>
        <begin position="239"/>
        <end position="262"/>
    </location>
</feature>
<keyword evidence="1" id="KW-0812">Transmembrane</keyword>
<feature type="transmembrane region" description="Helical" evidence="1">
    <location>
        <begin position="178"/>
        <end position="195"/>
    </location>
</feature>
<dbReference type="EMBL" id="JWSY01000028">
    <property type="protein sequence ID" value="KIC55904.1"/>
    <property type="molecule type" value="Genomic_DNA"/>
</dbReference>
<keyword evidence="1" id="KW-1133">Transmembrane helix</keyword>
<reference evidence="2 3" key="1">
    <citation type="submission" date="2014-12" db="EMBL/GenBank/DDBJ databases">
        <title>Genome sequencing of Brevundimonas nasdae TPW30.</title>
        <authorList>
            <person name="Tan P.W."/>
            <person name="Chan K.-G."/>
        </authorList>
    </citation>
    <scope>NUCLEOTIDE SEQUENCE [LARGE SCALE GENOMIC DNA]</scope>
    <source>
        <strain evidence="2 3">TPW30</strain>
    </source>
</reference>
<name>A0A0B4C4E4_9CAUL</name>
<feature type="transmembrane region" description="Helical" evidence="1">
    <location>
        <begin position="151"/>
        <end position="171"/>
    </location>
</feature>
<dbReference type="Proteomes" id="UP000031166">
    <property type="component" value="Unassembled WGS sequence"/>
</dbReference>
<evidence type="ECO:0000313" key="3">
    <source>
        <dbReference type="Proteomes" id="UP000031166"/>
    </source>
</evidence>
<accession>A0A0B4C4E4</accession>
<gene>
    <name evidence="2" type="ORF">RM53_14435</name>
</gene>
<proteinExistence type="predicted"/>